<feature type="DNA-binding region" description="H-T-H motif" evidence="2">
    <location>
        <begin position="34"/>
        <end position="53"/>
    </location>
</feature>
<protein>
    <submittedName>
        <fullName evidence="4">TetR/AcrR family transcriptional regulator</fullName>
    </submittedName>
</protein>
<dbReference type="InterPro" id="IPR050624">
    <property type="entry name" value="HTH-type_Tx_Regulator"/>
</dbReference>
<dbReference type="InterPro" id="IPR001647">
    <property type="entry name" value="HTH_TetR"/>
</dbReference>
<organism evidence="4 5">
    <name type="scientific">Rhizobium alvei</name>
    <dbReference type="NCBI Taxonomy" id="1132659"/>
    <lineage>
        <taxon>Bacteria</taxon>
        <taxon>Pseudomonadati</taxon>
        <taxon>Pseudomonadota</taxon>
        <taxon>Alphaproteobacteria</taxon>
        <taxon>Hyphomicrobiales</taxon>
        <taxon>Rhizobiaceae</taxon>
        <taxon>Rhizobium/Agrobacterium group</taxon>
        <taxon>Rhizobium</taxon>
    </lineage>
</organism>
<sequence length="202" mass="22730">MADRSPDARLIRTRAALVDAITGLLDERPVSEITISDLVRRAQVTRPTFYQHFPDINAAARAALIERLQSSFPAQHEIREWEELDPSGWELEQTITGILSHIVLHSAFYRRVLHGAGSFPLYDDLCDFIEAELMTRSPIRHKIREAALSGRIDPAFIAGGFVTLVVRWLKSDFTGPNAVNVFAPRLAKNMVLIFQSVILPRS</sequence>
<dbReference type="PROSITE" id="PS50977">
    <property type="entry name" value="HTH_TETR_2"/>
    <property type="match status" value="1"/>
</dbReference>
<evidence type="ECO:0000256" key="2">
    <source>
        <dbReference type="PROSITE-ProRule" id="PRU00335"/>
    </source>
</evidence>
<dbReference type="RefSeq" id="WP_304378308.1">
    <property type="nucleotide sequence ID" value="NZ_JAUOZU010000017.1"/>
</dbReference>
<reference evidence="4" key="1">
    <citation type="journal article" date="2015" name="Int. J. Syst. Evol. Microbiol.">
        <title>Rhizobium alvei sp. nov., isolated from a freshwater river.</title>
        <authorList>
            <person name="Sheu S.Y."/>
            <person name="Huang H.W."/>
            <person name="Young C.C."/>
            <person name="Chen W.M."/>
        </authorList>
    </citation>
    <scope>NUCLEOTIDE SEQUENCE</scope>
    <source>
        <strain evidence="4">TNR-22</strain>
    </source>
</reference>
<keyword evidence="1 2" id="KW-0238">DNA-binding</keyword>
<dbReference type="Gene3D" id="1.10.357.10">
    <property type="entry name" value="Tetracycline Repressor, domain 2"/>
    <property type="match status" value="1"/>
</dbReference>
<evidence type="ECO:0000313" key="5">
    <source>
        <dbReference type="Proteomes" id="UP001174932"/>
    </source>
</evidence>
<dbReference type="Pfam" id="PF00440">
    <property type="entry name" value="TetR_N"/>
    <property type="match status" value="1"/>
</dbReference>
<evidence type="ECO:0000256" key="1">
    <source>
        <dbReference type="ARBA" id="ARBA00023125"/>
    </source>
</evidence>
<dbReference type="PANTHER" id="PTHR43479:SF7">
    <property type="entry name" value="TETR-FAMILY TRANSCRIPTIONAL REGULATOR"/>
    <property type="match status" value="1"/>
</dbReference>
<feature type="domain" description="HTH tetR-type" evidence="3">
    <location>
        <begin position="11"/>
        <end position="71"/>
    </location>
</feature>
<evidence type="ECO:0000259" key="3">
    <source>
        <dbReference type="PROSITE" id="PS50977"/>
    </source>
</evidence>
<keyword evidence="5" id="KW-1185">Reference proteome</keyword>
<reference evidence="4" key="2">
    <citation type="submission" date="2023-07" db="EMBL/GenBank/DDBJ databases">
        <authorList>
            <person name="Shen H."/>
        </authorList>
    </citation>
    <scope>NUCLEOTIDE SEQUENCE</scope>
    <source>
        <strain evidence="4">TNR-22</strain>
    </source>
</reference>
<dbReference type="SUPFAM" id="SSF46689">
    <property type="entry name" value="Homeodomain-like"/>
    <property type="match status" value="1"/>
</dbReference>
<dbReference type="PANTHER" id="PTHR43479">
    <property type="entry name" value="ACREF/ENVCD OPERON REPRESSOR-RELATED"/>
    <property type="match status" value="1"/>
</dbReference>
<dbReference type="InterPro" id="IPR009057">
    <property type="entry name" value="Homeodomain-like_sf"/>
</dbReference>
<gene>
    <name evidence="4" type="ORF">Q4481_20740</name>
</gene>
<evidence type="ECO:0000313" key="4">
    <source>
        <dbReference type="EMBL" id="MDO6966387.1"/>
    </source>
</evidence>
<accession>A0ABT8YRN9</accession>
<dbReference type="EMBL" id="JAUOZU010000017">
    <property type="protein sequence ID" value="MDO6966387.1"/>
    <property type="molecule type" value="Genomic_DNA"/>
</dbReference>
<comment type="caution">
    <text evidence="4">The sequence shown here is derived from an EMBL/GenBank/DDBJ whole genome shotgun (WGS) entry which is preliminary data.</text>
</comment>
<name>A0ABT8YRN9_9HYPH</name>
<dbReference type="Proteomes" id="UP001174932">
    <property type="component" value="Unassembled WGS sequence"/>
</dbReference>
<proteinExistence type="predicted"/>